<dbReference type="InterPro" id="IPR005561">
    <property type="entry name" value="ANTAR"/>
</dbReference>
<keyword evidence="6" id="KW-1185">Reference proteome</keyword>
<keyword evidence="4" id="KW-0804">Transcription</keyword>
<sequence length="236" mass="25809">MISVSDLSEFFVEVADTLVDDFDLLDFLDNLTHRAAVVSGASAVGLVLSDRPGRVRFMAASNESGKMLELLQIQNEQGPCLDCLTTGEPVVNADLAHASDRWPTFAPHAIRAGFQSVHAFPMRLRTQVVGALNLFGSQDSRFQPDEIRVVQALADVATIAMLQERNLARAETLTEQLQGALNSRVVIEQAKGALAAADRITTEEAFELMRSRARSGRRRLVDVAHDVLAMLEKPGR</sequence>
<evidence type="ECO:0000256" key="1">
    <source>
        <dbReference type="ARBA" id="ARBA00022679"/>
    </source>
</evidence>
<dbReference type="Proteomes" id="UP000199034">
    <property type="component" value="Unassembled WGS sequence"/>
</dbReference>
<dbReference type="Pfam" id="PF13185">
    <property type="entry name" value="GAF_2"/>
    <property type="match status" value="1"/>
</dbReference>
<dbReference type="PIRSF" id="PIRSF036625">
    <property type="entry name" value="GAF_ANTAR"/>
    <property type="match status" value="1"/>
</dbReference>
<dbReference type="InterPro" id="IPR036388">
    <property type="entry name" value="WH-like_DNA-bd_sf"/>
</dbReference>
<proteinExistence type="predicted"/>
<evidence type="ECO:0000313" key="5">
    <source>
        <dbReference type="EMBL" id="SDD94445.1"/>
    </source>
</evidence>
<dbReference type="GO" id="GO:0016301">
    <property type="term" value="F:kinase activity"/>
    <property type="evidence" value="ECO:0007669"/>
    <property type="project" value="UniProtKB-KW"/>
</dbReference>
<keyword evidence="1" id="KW-0808">Transferase</keyword>
<protein>
    <submittedName>
        <fullName evidence="5">ANTAR domain-containing protein</fullName>
    </submittedName>
</protein>
<dbReference type="InterPro" id="IPR012074">
    <property type="entry name" value="GAF_ANTAR"/>
</dbReference>
<dbReference type="InterPro" id="IPR003018">
    <property type="entry name" value="GAF"/>
</dbReference>
<name>A0A1G6YXS5_9ACTN</name>
<evidence type="ECO:0000256" key="3">
    <source>
        <dbReference type="ARBA" id="ARBA00023015"/>
    </source>
</evidence>
<keyword evidence="2" id="KW-0418">Kinase</keyword>
<dbReference type="GO" id="GO:0003723">
    <property type="term" value="F:RNA binding"/>
    <property type="evidence" value="ECO:0007669"/>
    <property type="project" value="InterPro"/>
</dbReference>
<dbReference type="InterPro" id="IPR029016">
    <property type="entry name" value="GAF-like_dom_sf"/>
</dbReference>
<dbReference type="Pfam" id="PF03861">
    <property type="entry name" value="ANTAR"/>
    <property type="match status" value="1"/>
</dbReference>
<dbReference type="EMBL" id="FMZM01000012">
    <property type="protein sequence ID" value="SDD94445.1"/>
    <property type="molecule type" value="Genomic_DNA"/>
</dbReference>
<dbReference type="STRING" id="1045774.SAMN05421872_112180"/>
<evidence type="ECO:0000313" key="6">
    <source>
        <dbReference type="Proteomes" id="UP000199034"/>
    </source>
</evidence>
<gene>
    <name evidence="5" type="ORF">SAMN05421872_112180</name>
</gene>
<dbReference type="InterPro" id="IPR011006">
    <property type="entry name" value="CheY-like_superfamily"/>
</dbReference>
<dbReference type="PROSITE" id="PS50921">
    <property type="entry name" value="ANTAR"/>
    <property type="match status" value="1"/>
</dbReference>
<dbReference type="SUPFAM" id="SSF52172">
    <property type="entry name" value="CheY-like"/>
    <property type="match status" value="1"/>
</dbReference>
<dbReference type="SMART" id="SM00065">
    <property type="entry name" value="GAF"/>
    <property type="match status" value="1"/>
</dbReference>
<dbReference type="Gene3D" id="1.10.10.10">
    <property type="entry name" value="Winged helix-like DNA-binding domain superfamily/Winged helix DNA-binding domain"/>
    <property type="match status" value="1"/>
</dbReference>
<accession>A0A1G6YXS5</accession>
<dbReference type="AlphaFoldDB" id="A0A1G6YXS5"/>
<dbReference type="SUPFAM" id="SSF55781">
    <property type="entry name" value="GAF domain-like"/>
    <property type="match status" value="1"/>
</dbReference>
<evidence type="ECO:0000256" key="2">
    <source>
        <dbReference type="ARBA" id="ARBA00022777"/>
    </source>
</evidence>
<reference evidence="5 6" key="1">
    <citation type="submission" date="2016-10" db="EMBL/GenBank/DDBJ databases">
        <authorList>
            <person name="de Groot N.N."/>
        </authorList>
    </citation>
    <scope>NUCLEOTIDE SEQUENCE [LARGE SCALE GENOMIC DNA]</scope>
    <source>
        <strain evidence="5 6">CGMCC 4.6858</strain>
    </source>
</reference>
<keyword evidence="3" id="KW-0805">Transcription regulation</keyword>
<organism evidence="5 6">
    <name type="scientific">Nocardioides lianchengensis</name>
    <dbReference type="NCBI Taxonomy" id="1045774"/>
    <lineage>
        <taxon>Bacteria</taxon>
        <taxon>Bacillati</taxon>
        <taxon>Actinomycetota</taxon>
        <taxon>Actinomycetes</taxon>
        <taxon>Propionibacteriales</taxon>
        <taxon>Nocardioidaceae</taxon>
        <taxon>Nocardioides</taxon>
    </lineage>
</organism>
<dbReference type="SMART" id="SM01012">
    <property type="entry name" value="ANTAR"/>
    <property type="match status" value="1"/>
</dbReference>
<dbReference type="Gene3D" id="3.30.450.40">
    <property type="match status" value="1"/>
</dbReference>
<dbReference type="RefSeq" id="WP_170867179.1">
    <property type="nucleotide sequence ID" value="NZ_FMZM01000012.1"/>
</dbReference>
<evidence type="ECO:0000256" key="4">
    <source>
        <dbReference type="ARBA" id="ARBA00023163"/>
    </source>
</evidence>